<dbReference type="Proteomes" id="UP000657372">
    <property type="component" value="Unassembled WGS sequence"/>
</dbReference>
<gene>
    <name evidence="3" type="ORF">IXC47_16245</name>
</gene>
<protein>
    <submittedName>
        <fullName evidence="3">Chalcone isomerase family protein</fullName>
    </submittedName>
</protein>
<dbReference type="InterPro" id="IPR016088">
    <property type="entry name" value="Chalcone_isomerase_3-sand"/>
</dbReference>
<proteinExistence type="predicted"/>
<accession>A0ABS0EYJ5</accession>
<reference evidence="3 4" key="1">
    <citation type="submission" date="2020-11" db="EMBL/GenBank/DDBJ databases">
        <title>WGS of Herminiimonas contaminans strain Marseille-Q4544 isolated from planarians Schmidtea mediterranea.</title>
        <authorList>
            <person name="Kangale L."/>
        </authorList>
    </citation>
    <scope>NUCLEOTIDE SEQUENCE [LARGE SCALE GENOMIC DNA]</scope>
    <source>
        <strain evidence="3 4">Marseille-Q4544</strain>
    </source>
</reference>
<dbReference type="EMBL" id="JADOEL010000016">
    <property type="protein sequence ID" value="MBF8179234.1"/>
    <property type="molecule type" value="Genomic_DNA"/>
</dbReference>
<comment type="caution">
    <text evidence="3">The sequence shown here is derived from an EMBL/GenBank/DDBJ whole genome shotgun (WGS) entry which is preliminary data.</text>
</comment>
<keyword evidence="3" id="KW-0413">Isomerase</keyword>
<evidence type="ECO:0000313" key="3">
    <source>
        <dbReference type="EMBL" id="MBF8179234.1"/>
    </source>
</evidence>
<dbReference type="RefSeq" id="WP_195876332.1">
    <property type="nucleotide sequence ID" value="NZ_JADOEL010000016.1"/>
</dbReference>
<feature type="chain" id="PRO_5045990891" evidence="1">
    <location>
        <begin position="34"/>
        <end position="195"/>
    </location>
</feature>
<evidence type="ECO:0000313" key="4">
    <source>
        <dbReference type="Proteomes" id="UP000657372"/>
    </source>
</evidence>
<evidence type="ECO:0000259" key="2">
    <source>
        <dbReference type="Pfam" id="PF16036"/>
    </source>
</evidence>
<dbReference type="GO" id="GO:0016853">
    <property type="term" value="F:isomerase activity"/>
    <property type="evidence" value="ECO:0007669"/>
    <property type="project" value="UniProtKB-KW"/>
</dbReference>
<organism evidence="3 4">
    <name type="scientific">Herminiimonas contaminans</name>
    <dbReference type="NCBI Taxonomy" id="1111140"/>
    <lineage>
        <taxon>Bacteria</taxon>
        <taxon>Pseudomonadati</taxon>
        <taxon>Pseudomonadota</taxon>
        <taxon>Betaproteobacteria</taxon>
        <taxon>Burkholderiales</taxon>
        <taxon>Oxalobacteraceae</taxon>
        <taxon>Herminiimonas</taxon>
    </lineage>
</organism>
<keyword evidence="1" id="KW-0732">Signal</keyword>
<evidence type="ECO:0000256" key="1">
    <source>
        <dbReference type="SAM" id="SignalP"/>
    </source>
</evidence>
<feature type="domain" description="Chalcone isomerase" evidence="2">
    <location>
        <begin position="49"/>
        <end position="189"/>
    </location>
</feature>
<dbReference type="Pfam" id="PF16036">
    <property type="entry name" value="Chalcone_3"/>
    <property type="match status" value="1"/>
</dbReference>
<name>A0ABS0EYJ5_9BURK</name>
<dbReference type="InterPro" id="IPR016087">
    <property type="entry name" value="Chalcone_isomerase"/>
</dbReference>
<dbReference type="Gene3D" id="3.50.70.10">
    <property type="match status" value="1"/>
</dbReference>
<sequence>MKQTPPAGARYHYLRVVVLWLFAACVMTNNSYAADTAPAHIQKELAPAYLSGLGSFRWFGLKIYDAQLWVGEQGYNSATPESSKFALDLRYARALQGRKIAEASRDEIQKLGLGNAQQLAEWQSKMEQIFPDVSEGTHLTGVYLPNSGARFYLDGKAIGEIMDAAFAQAFFAIWLAPKTTAPQLRTALLAGAAAR</sequence>
<feature type="signal peptide" evidence="1">
    <location>
        <begin position="1"/>
        <end position="33"/>
    </location>
</feature>
<keyword evidence="4" id="KW-1185">Reference proteome</keyword>